<dbReference type="FunFam" id="3.30.160.60:FF:000870">
    <property type="entry name" value="zinc finger protein 197 isoform X1"/>
    <property type="match status" value="1"/>
</dbReference>
<dbReference type="Pfam" id="PF01352">
    <property type="entry name" value="KRAB"/>
    <property type="match status" value="1"/>
</dbReference>
<dbReference type="InterPro" id="IPR013087">
    <property type="entry name" value="Znf_C2H2_type"/>
</dbReference>
<name>A0A6P3QW90_PTEVA</name>
<dbReference type="FunFam" id="3.30.160.60:FF:000508">
    <property type="entry name" value="Myeloid zinc finger 1"/>
    <property type="match status" value="2"/>
</dbReference>
<dbReference type="GeneID" id="105299876"/>
<dbReference type="Gene3D" id="3.30.160.60">
    <property type="entry name" value="Classic Zinc Finger"/>
    <property type="match status" value="7"/>
</dbReference>
<evidence type="ECO:0000313" key="15">
    <source>
        <dbReference type="RefSeq" id="XP_011370132.1"/>
    </source>
</evidence>
<evidence type="ECO:0000259" key="12">
    <source>
        <dbReference type="PROSITE" id="PS50157"/>
    </source>
</evidence>
<accession>A0A6P3QW90</accession>
<evidence type="ECO:0000256" key="4">
    <source>
        <dbReference type="ARBA" id="ARBA00022737"/>
    </source>
</evidence>
<evidence type="ECO:0000256" key="1">
    <source>
        <dbReference type="ARBA" id="ARBA00004123"/>
    </source>
</evidence>
<keyword evidence="10" id="KW-0539">Nucleus</keyword>
<dbReference type="PANTHER" id="PTHR14003">
    <property type="entry name" value="TRANSCRIPTIONAL REPRESSOR PROTEIN YY"/>
    <property type="match status" value="1"/>
</dbReference>
<dbReference type="GO" id="GO:0000981">
    <property type="term" value="F:DNA-binding transcription factor activity, RNA polymerase II-specific"/>
    <property type="evidence" value="ECO:0007669"/>
    <property type="project" value="TreeGrafter"/>
</dbReference>
<dbReference type="FunFam" id="3.30.160.60:FF:001498">
    <property type="entry name" value="Zinc finger protein 404"/>
    <property type="match status" value="1"/>
</dbReference>
<comment type="similarity">
    <text evidence="2">Belongs to the krueppel C2H2-type zinc-finger protein family.</text>
</comment>
<dbReference type="CDD" id="cd07765">
    <property type="entry name" value="KRAB_A-box"/>
    <property type="match status" value="1"/>
</dbReference>
<evidence type="ECO:0000256" key="11">
    <source>
        <dbReference type="PROSITE-ProRule" id="PRU00042"/>
    </source>
</evidence>
<dbReference type="GO" id="GO:0031519">
    <property type="term" value="C:PcG protein complex"/>
    <property type="evidence" value="ECO:0007669"/>
    <property type="project" value="TreeGrafter"/>
</dbReference>
<dbReference type="KEGG" id="pvp:105299876"/>
<dbReference type="Gene3D" id="6.10.140.140">
    <property type="match status" value="1"/>
</dbReference>
<evidence type="ECO:0000256" key="6">
    <source>
        <dbReference type="ARBA" id="ARBA00022833"/>
    </source>
</evidence>
<dbReference type="FunFam" id="3.30.160.60:FF:000295">
    <property type="entry name" value="zinc finger protein 19"/>
    <property type="match status" value="1"/>
</dbReference>
<dbReference type="GO" id="GO:0008270">
    <property type="term" value="F:zinc ion binding"/>
    <property type="evidence" value="ECO:0007669"/>
    <property type="project" value="UniProtKB-KW"/>
</dbReference>
<keyword evidence="9" id="KW-0804">Transcription</keyword>
<dbReference type="GO" id="GO:0005667">
    <property type="term" value="C:transcription regulator complex"/>
    <property type="evidence" value="ECO:0007669"/>
    <property type="project" value="TreeGrafter"/>
</dbReference>
<feature type="domain" description="KRAB" evidence="13">
    <location>
        <begin position="8"/>
        <end position="79"/>
    </location>
</feature>
<keyword evidence="4" id="KW-0677">Repeat</keyword>
<gene>
    <name evidence="15" type="primary">LOC105299876</name>
</gene>
<feature type="domain" description="C2H2-type" evidence="12">
    <location>
        <begin position="391"/>
        <end position="419"/>
    </location>
</feature>
<evidence type="ECO:0000256" key="7">
    <source>
        <dbReference type="ARBA" id="ARBA00023015"/>
    </source>
</evidence>
<feature type="domain" description="C2H2-type" evidence="12">
    <location>
        <begin position="251"/>
        <end position="278"/>
    </location>
</feature>
<dbReference type="SMART" id="SM00349">
    <property type="entry name" value="KRAB"/>
    <property type="match status" value="1"/>
</dbReference>
<feature type="domain" description="C2H2-type" evidence="12">
    <location>
        <begin position="363"/>
        <end position="390"/>
    </location>
</feature>
<dbReference type="PROSITE" id="PS50805">
    <property type="entry name" value="KRAB"/>
    <property type="match status" value="1"/>
</dbReference>
<dbReference type="GO" id="GO:0042802">
    <property type="term" value="F:identical protein binding"/>
    <property type="evidence" value="ECO:0007669"/>
    <property type="project" value="UniProtKB-ARBA"/>
</dbReference>
<dbReference type="SUPFAM" id="SSF109640">
    <property type="entry name" value="KRAB domain (Kruppel-associated box)"/>
    <property type="match status" value="1"/>
</dbReference>
<feature type="domain" description="C2H2-type" evidence="12">
    <location>
        <begin position="335"/>
        <end position="362"/>
    </location>
</feature>
<dbReference type="FunFam" id="3.30.160.60:FF:000443">
    <property type="entry name" value="Zinc finger protein 41"/>
    <property type="match status" value="1"/>
</dbReference>
<evidence type="ECO:0000256" key="5">
    <source>
        <dbReference type="ARBA" id="ARBA00022771"/>
    </source>
</evidence>
<dbReference type="SUPFAM" id="SSF57667">
    <property type="entry name" value="beta-beta-alpha zinc fingers"/>
    <property type="match status" value="4"/>
</dbReference>
<sequence length="443" mass="50988">MDLAQTSVTFKDVAVTFTQDEWEQLNPAQRTLYWEVMLETCRLLISLGYPVTHLEPMHLPEHRQELWMVKRGLSRSVCPGARTKSETTEPTTSQLLLSKQPSLQVWLEQGASRDSGTGKTKTQVEPSEMQERILKPVADPHKEIGPGKLNHKCNELGIDDSLHARILQEHVSPVGVLHESHAHRLVKDPMNQAGENHYKYSECRNIRSQDLARGCVRGEGKPYECIQCGKTFSCTSDLMQHQQIHTGEQLFECHECGKTFCNSSALRQHMKSHTEKKPYECSKCGRAFLNKCNLIKHEKIHTGERPFVCQDCGKAFCNRYNMTQHMQIHTGLKPYNCSDCGKAFCRKSHLTEHRRIHTGEKPYECSKCGKSFSYHSGFVQHTWIHTGEKPFKCKECGKTFCSKFNLRQHMNVQHIGEKPHKHNRYRKAFNQRSSRIHHMTHTG</sequence>
<dbReference type="OrthoDB" id="6077919at2759"/>
<feature type="domain" description="C2H2-type" evidence="12">
    <location>
        <begin position="279"/>
        <end position="306"/>
    </location>
</feature>
<evidence type="ECO:0000259" key="13">
    <source>
        <dbReference type="PROSITE" id="PS50805"/>
    </source>
</evidence>
<dbReference type="PROSITE" id="PS00028">
    <property type="entry name" value="ZINC_FINGER_C2H2_1"/>
    <property type="match status" value="7"/>
</dbReference>
<keyword evidence="14" id="KW-1185">Reference proteome</keyword>
<dbReference type="InterPro" id="IPR001909">
    <property type="entry name" value="KRAB"/>
</dbReference>
<evidence type="ECO:0000313" key="14">
    <source>
        <dbReference type="Proteomes" id="UP000515202"/>
    </source>
</evidence>
<keyword evidence="7" id="KW-0805">Transcription regulation</keyword>
<evidence type="ECO:0000256" key="9">
    <source>
        <dbReference type="ARBA" id="ARBA00023163"/>
    </source>
</evidence>
<evidence type="ECO:0000256" key="2">
    <source>
        <dbReference type="ARBA" id="ARBA00006991"/>
    </source>
</evidence>
<dbReference type="GO" id="GO:0000785">
    <property type="term" value="C:chromatin"/>
    <property type="evidence" value="ECO:0007669"/>
    <property type="project" value="TreeGrafter"/>
</dbReference>
<dbReference type="InterPro" id="IPR036051">
    <property type="entry name" value="KRAB_dom_sf"/>
</dbReference>
<dbReference type="InterPro" id="IPR036236">
    <property type="entry name" value="Znf_C2H2_sf"/>
</dbReference>
<dbReference type="FunFam" id="3.30.160.60:FF:000052">
    <property type="entry name" value="zinc finger protein 546 isoform X1"/>
    <property type="match status" value="1"/>
</dbReference>
<dbReference type="Proteomes" id="UP000515202">
    <property type="component" value="Unplaced"/>
</dbReference>
<evidence type="ECO:0000256" key="8">
    <source>
        <dbReference type="ARBA" id="ARBA00023125"/>
    </source>
</evidence>
<organism evidence="14 15">
    <name type="scientific">Pteropus vampyrus</name>
    <name type="common">Large flying fox</name>
    <dbReference type="NCBI Taxonomy" id="132908"/>
    <lineage>
        <taxon>Eukaryota</taxon>
        <taxon>Metazoa</taxon>
        <taxon>Chordata</taxon>
        <taxon>Craniata</taxon>
        <taxon>Vertebrata</taxon>
        <taxon>Euteleostomi</taxon>
        <taxon>Mammalia</taxon>
        <taxon>Eutheria</taxon>
        <taxon>Laurasiatheria</taxon>
        <taxon>Chiroptera</taxon>
        <taxon>Yinpterochiroptera</taxon>
        <taxon>Pteropodoidea</taxon>
        <taxon>Pteropodidae</taxon>
        <taxon>Pteropodinae</taxon>
        <taxon>Pteropus</taxon>
    </lineage>
</organism>
<comment type="subcellular location">
    <subcellularLocation>
        <location evidence="1">Nucleus</location>
    </subcellularLocation>
</comment>
<evidence type="ECO:0000256" key="10">
    <source>
        <dbReference type="ARBA" id="ARBA00023242"/>
    </source>
</evidence>
<evidence type="ECO:0000256" key="3">
    <source>
        <dbReference type="ARBA" id="ARBA00022723"/>
    </source>
</evidence>
<keyword evidence="5 11" id="KW-0863">Zinc-finger</keyword>
<dbReference type="PANTHER" id="PTHR14003:SF23">
    <property type="entry name" value="ZINC FINGER PROTEIN 143"/>
    <property type="match status" value="1"/>
</dbReference>
<protein>
    <submittedName>
        <fullName evidence="15">Zinc finger protein 543-like isoform X1</fullName>
    </submittedName>
</protein>
<dbReference type="Pfam" id="PF00096">
    <property type="entry name" value="zf-C2H2"/>
    <property type="match status" value="6"/>
</dbReference>
<dbReference type="PROSITE" id="PS50157">
    <property type="entry name" value="ZINC_FINGER_C2H2_2"/>
    <property type="match status" value="7"/>
</dbReference>
<feature type="domain" description="C2H2-type" evidence="12">
    <location>
        <begin position="307"/>
        <end position="334"/>
    </location>
</feature>
<feature type="domain" description="C2H2-type" evidence="12">
    <location>
        <begin position="223"/>
        <end position="250"/>
    </location>
</feature>
<dbReference type="AlphaFoldDB" id="A0A6P3QW90"/>
<keyword evidence="6" id="KW-0862">Zinc</keyword>
<dbReference type="RefSeq" id="XP_011370132.1">
    <property type="nucleotide sequence ID" value="XM_011371830.2"/>
</dbReference>
<proteinExistence type="inferred from homology"/>
<keyword evidence="8" id="KW-0238">DNA-binding</keyword>
<reference evidence="15" key="1">
    <citation type="submission" date="2025-08" db="UniProtKB">
        <authorList>
            <consortium name="RefSeq"/>
        </authorList>
    </citation>
    <scope>IDENTIFICATION</scope>
    <source>
        <tissue evidence="15">Kidney</tissue>
    </source>
</reference>
<dbReference type="GO" id="GO:0000978">
    <property type="term" value="F:RNA polymerase II cis-regulatory region sequence-specific DNA binding"/>
    <property type="evidence" value="ECO:0007669"/>
    <property type="project" value="TreeGrafter"/>
</dbReference>
<keyword evidence="3" id="KW-0479">Metal-binding</keyword>
<dbReference type="SMART" id="SM00355">
    <property type="entry name" value="ZnF_C2H2"/>
    <property type="match status" value="7"/>
</dbReference>